<dbReference type="EMBL" id="FONV01000009">
    <property type="protein sequence ID" value="SFF37077.1"/>
    <property type="molecule type" value="Genomic_DNA"/>
</dbReference>
<feature type="transmembrane region" description="Helical" evidence="8">
    <location>
        <begin position="202"/>
        <end position="227"/>
    </location>
</feature>
<dbReference type="Pfam" id="PF26314">
    <property type="entry name" value="MptA_B_family"/>
    <property type="match status" value="1"/>
</dbReference>
<dbReference type="NCBIfam" id="NF038066">
    <property type="entry name" value="MptB"/>
    <property type="match status" value="1"/>
</dbReference>
<dbReference type="STRING" id="35752.SAMN05421541_109285"/>
<keyword evidence="6 8" id="KW-0472">Membrane</keyword>
<comment type="similarity">
    <text evidence="7">Belongs to the MptA/B family.</text>
</comment>
<feature type="transmembrane region" description="Helical" evidence="8">
    <location>
        <begin position="37"/>
        <end position="59"/>
    </location>
</feature>
<evidence type="ECO:0000256" key="7">
    <source>
        <dbReference type="ARBA" id="ARBA00043987"/>
    </source>
</evidence>
<accession>A0A1I2I7K8</accession>
<name>A0A1I2I7K8_9ACTN</name>
<comment type="subcellular location">
    <subcellularLocation>
        <location evidence="1">Membrane</location>
        <topology evidence="1">Multi-pass membrane protein</topology>
    </subcellularLocation>
</comment>
<dbReference type="GO" id="GO:0016757">
    <property type="term" value="F:glycosyltransferase activity"/>
    <property type="evidence" value="ECO:0007669"/>
    <property type="project" value="UniProtKB-KW"/>
</dbReference>
<gene>
    <name evidence="9" type="ORF">SAMN05421541_109285</name>
</gene>
<organism evidence="9 10">
    <name type="scientific">Actinoplanes philippinensis</name>
    <dbReference type="NCBI Taxonomy" id="35752"/>
    <lineage>
        <taxon>Bacteria</taxon>
        <taxon>Bacillati</taxon>
        <taxon>Actinomycetota</taxon>
        <taxon>Actinomycetes</taxon>
        <taxon>Micromonosporales</taxon>
        <taxon>Micromonosporaceae</taxon>
        <taxon>Actinoplanes</taxon>
    </lineage>
</organism>
<feature type="transmembrane region" description="Helical" evidence="8">
    <location>
        <begin position="161"/>
        <end position="181"/>
    </location>
</feature>
<reference evidence="9 10" key="1">
    <citation type="submission" date="2016-10" db="EMBL/GenBank/DDBJ databases">
        <authorList>
            <person name="de Groot N.N."/>
        </authorList>
    </citation>
    <scope>NUCLEOTIDE SEQUENCE [LARGE SCALE GENOMIC DNA]</scope>
    <source>
        <strain evidence="9 10">DSM 43019</strain>
    </source>
</reference>
<evidence type="ECO:0000256" key="6">
    <source>
        <dbReference type="ARBA" id="ARBA00023136"/>
    </source>
</evidence>
<proteinExistence type="inferred from homology"/>
<evidence type="ECO:0000256" key="2">
    <source>
        <dbReference type="ARBA" id="ARBA00022676"/>
    </source>
</evidence>
<keyword evidence="10" id="KW-1185">Reference proteome</keyword>
<keyword evidence="5 8" id="KW-1133">Transmembrane helix</keyword>
<feature type="transmembrane region" description="Helical" evidence="8">
    <location>
        <begin position="273"/>
        <end position="299"/>
    </location>
</feature>
<evidence type="ECO:0000313" key="10">
    <source>
        <dbReference type="Proteomes" id="UP000199645"/>
    </source>
</evidence>
<feature type="transmembrane region" description="Helical" evidence="8">
    <location>
        <begin position="7"/>
        <end position="25"/>
    </location>
</feature>
<dbReference type="Proteomes" id="UP000199645">
    <property type="component" value="Unassembled WGS sequence"/>
</dbReference>
<evidence type="ECO:0000256" key="3">
    <source>
        <dbReference type="ARBA" id="ARBA00022679"/>
    </source>
</evidence>
<sequence length="449" mass="46706">MREWQWLGVAGSTLVAVGGLFVGVGPSGDAVQLPHDAVAAILWPMAVCYLGMSLLILAWWAIGRLRPEPAVVIRTAVMWAIPFTLSGPIFSRDVYSYLAQGAMTAAGIDPYRWGPSALGGELAANVPPIWQDTPAPYGPVFLRLAGAVTTLTRHELWPGLIGMRLLAVAGVALLAVTLPRIARECGADPSTALRLGVLNPLVLLHLLVDAHNDAVMIALMCAGLLLALRHRPVLGAVLITLSGLVKGPALLSLAFLAVLWAGRLPGRFRLVRAVGATLVISGGTAVAVTTIAGTGFGWIPALRAPTRARTWMSLTTDLGGLLGAREAVWLAGLLLAWAITLLLLHRVGTGADMVAALGSALVAFVLLSPVVHVWYLLWGLVPLAAAGAERARRLAACASPVLVLLAPPNDAPPGAPLVLGGVLGTAAGLLVYTVVQATRRRTGLVLDAA</sequence>
<feature type="transmembrane region" description="Helical" evidence="8">
    <location>
        <begin position="71"/>
        <end position="90"/>
    </location>
</feature>
<dbReference type="InterPro" id="IPR049829">
    <property type="entry name" value="MptA/B-like"/>
</dbReference>
<feature type="transmembrane region" description="Helical" evidence="8">
    <location>
        <begin position="414"/>
        <end position="435"/>
    </location>
</feature>
<evidence type="ECO:0000256" key="5">
    <source>
        <dbReference type="ARBA" id="ARBA00022989"/>
    </source>
</evidence>
<evidence type="ECO:0000256" key="1">
    <source>
        <dbReference type="ARBA" id="ARBA00004141"/>
    </source>
</evidence>
<dbReference type="AlphaFoldDB" id="A0A1I2I7K8"/>
<evidence type="ECO:0000256" key="4">
    <source>
        <dbReference type="ARBA" id="ARBA00022692"/>
    </source>
</evidence>
<keyword evidence="4 8" id="KW-0812">Transmembrane</keyword>
<protein>
    <submittedName>
        <fullName evidence="9">Alpha-1,6-mannosyltransferase/alpha-1,6-mannosyltransferase</fullName>
    </submittedName>
</protein>
<evidence type="ECO:0000313" key="9">
    <source>
        <dbReference type="EMBL" id="SFF37077.1"/>
    </source>
</evidence>
<keyword evidence="2 9" id="KW-0328">Glycosyltransferase</keyword>
<dbReference type="RefSeq" id="WP_093618016.1">
    <property type="nucleotide sequence ID" value="NZ_BOMT01000053.1"/>
</dbReference>
<evidence type="ECO:0000256" key="8">
    <source>
        <dbReference type="SAM" id="Phobius"/>
    </source>
</evidence>
<keyword evidence="3 9" id="KW-0808">Transferase</keyword>
<feature type="transmembrane region" description="Helical" evidence="8">
    <location>
        <begin position="327"/>
        <end position="344"/>
    </location>
</feature>
<feature type="transmembrane region" description="Helical" evidence="8">
    <location>
        <begin position="356"/>
        <end position="377"/>
    </location>
</feature>
<feature type="transmembrane region" description="Helical" evidence="8">
    <location>
        <begin position="233"/>
        <end position="261"/>
    </location>
</feature>
<dbReference type="GO" id="GO:0016020">
    <property type="term" value="C:membrane"/>
    <property type="evidence" value="ECO:0007669"/>
    <property type="project" value="UniProtKB-SubCell"/>
</dbReference>